<feature type="domain" description="Mur ligase central" evidence="10">
    <location>
        <begin position="116"/>
        <end position="297"/>
    </location>
</feature>
<name>A0A2H9T1K8_9BACT</name>
<sequence length="464" mass="52167">MKLFKNKRITIMGLGLHGGGAGVAKFFCKQGAKVTVTDLKSKERLKESLYKLRGYKIEYVLGEHRPKEFSAADLIIKNPDVPGNSPFLKIARGHKIPVETDINLFFKLTSAPIIGITGTKGKSTVATLIYLLLKDKYKNTILAGNIGVSPLEYLSKINKRTKVVLELSSFALENLKTSPKVAVITNIYPDHLNRYKNLSDYIDAKKRVFKYQTKRDILILNYDNLVTRGFSKNALSRVYFYSTKTLPKKNQKKNFSCFLKKNEIFFGKETKLIYDARKIKLYGEHNLSNILAAVSVAKLLKVPTQNIQIVLQKFKGIPWRQEFIKENRGVKYFNDTAATMPESAIEAIKTFSQRFPESKIILIAGGVNKKLEYRNLAAEIKDRINYLVLLPGTASDKIKEGLEILNSNIPVSSVDSVEKAVKIASKIAQDGDIVLLSPGAASFNLFKNEFDRGEKFNKAVKALK</sequence>
<dbReference type="Gene3D" id="3.90.190.20">
    <property type="entry name" value="Mur ligase, C-terminal domain"/>
    <property type="match status" value="1"/>
</dbReference>
<dbReference type="GO" id="GO:0051301">
    <property type="term" value="P:cell division"/>
    <property type="evidence" value="ECO:0007669"/>
    <property type="project" value="UniProtKB-KW"/>
</dbReference>
<dbReference type="Gene3D" id="3.40.50.720">
    <property type="entry name" value="NAD(P)-binding Rossmann-like Domain"/>
    <property type="match status" value="1"/>
</dbReference>
<comment type="caution">
    <text evidence="11">The sequence shown here is derived from an EMBL/GenBank/DDBJ whole genome shotgun (WGS) entry which is preliminary data.</text>
</comment>
<feature type="binding site" evidence="7">
    <location>
        <begin position="118"/>
        <end position="124"/>
    </location>
    <ligand>
        <name>ATP</name>
        <dbReference type="ChEBI" id="CHEBI:30616"/>
    </ligand>
</feature>
<gene>
    <name evidence="7 11" type="primary">murD</name>
    <name evidence="11" type="ORF">COU98_01130</name>
</gene>
<evidence type="ECO:0000313" key="12">
    <source>
        <dbReference type="Proteomes" id="UP000236946"/>
    </source>
</evidence>
<keyword evidence="3 7" id="KW-0963">Cytoplasm</keyword>
<dbReference type="AlphaFoldDB" id="A0A2H9T1K8"/>
<dbReference type="Pfam" id="PF21799">
    <property type="entry name" value="MurD-like_N"/>
    <property type="match status" value="1"/>
</dbReference>
<dbReference type="PANTHER" id="PTHR43692">
    <property type="entry name" value="UDP-N-ACETYLMURAMOYLALANINE--D-GLUTAMATE LIGASE"/>
    <property type="match status" value="1"/>
</dbReference>
<evidence type="ECO:0000256" key="2">
    <source>
        <dbReference type="ARBA" id="ARBA00004752"/>
    </source>
</evidence>
<dbReference type="SUPFAM" id="SSF53244">
    <property type="entry name" value="MurD-like peptide ligases, peptide-binding domain"/>
    <property type="match status" value="1"/>
</dbReference>
<dbReference type="SUPFAM" id="SSF53623">
    <property type="entry name" value="MurD-like peptide ligases, catalytic domain"/>
    <property type="match status" value="1"/>
</dbReference>
<keyword evidence="7 8" id="KW-0132">Cell division</keyword>
<evidence type="ECO:0000259" key="10">
    <source>
        <dbReference type="Pfam" id="PF08245"/>
    </source>
</evidence>
<dbReference type="InterPro" id="IPR036565">
    <property type="entry name" value="Mur-like_cat_sf"/>
</dbReference>
<keyword evidence="7 8" id="KW-0961">Cell wall biogenesis/degradation</keyword>
<keyword evidence="6 7" id="KW-0067">ATP-binding</keyword>
<dbReference type="SUPFAM" id="SSF51984">
    <property type="entry name" value="MurCD N-terminal domain"/>
    <property type="match status" value="1"/>
</dbReference>
<evidence type="ECO:0000256" key="7">
    <source>
        <dbReference type="HAMAP-Rule" id="MF_00639"/>
    </source>
</evidence>
<dbReference type="GO" id="GO:0005524">
    <property type="term" value="F:ATP binding"/>
    <property type="evidence" value="ECO:0007669"/>
    <property type="project" value="UniProtKB-UniRule"/>
</dbReference>
<keyword evidence="7 8" id="KW-0133">Cell shape</keyword>
<dbReference type="GO" id="GO:0071555">
    <property type="term" value="P:cell wall organization"/>
    <property type="evidence" value="ECO:0007669"/>
    <property type="project" value="UniProtKB-KW"/>
</dbReference>
<dbReference type="NCBIfam" id="TIGR01087">
    <property type="entry name" value="murD"/>
    <property type="match status" value="1"/>
</dbReference>
<evidence type="ECO:0000259" key="9">
    <source>
        <dbReference type="Pfam" id="PF02875"/>
    </source>
</evidence>
<evidence type="ECO:0000256" key="5">
    <source>
        <dbReference type="ARBA" id="ARBA00022741"/>
    </source>
</evidence>
<dbReference type="InterPro" id="IPR005762">
    <property type="entry name" value="MurD"/>
</dbReference>
<dbReference type="InterPro" id="IPR036615">
    <property type="entry name" value="Mur_ligase_C_dom_sf"/>
</dbReference>
<evidence type="ECO:0000256" key="6">
    <source>
        <dbReference type="ARBA" id="ARBA00022840"/>
    </source>
</evidence>
<comment type="subcellular location">
    <subcellularLocation>
        <location evidence="1 7 8">Cytoplasm</location>
    </subcellularLocation>
</comment>
<dbReference type="HAMAP" id="MF_00639">
    <property type="entry name" value="MurD"/>
    <property type="match status" value="1"/>
</dbReference>
<accession>A0A2H9T1K8</accession>
<comment type="pathway">
    <text evidence="2 7 8">Cell wall biogenesis; peptidoglycan biosynthesis.</text>
</comment>
<dbReference type="Proteomes" id="UP000236946">
    <property type="component" value="Unassembled WGS sequence"/>
</dbReference>
<keyword evidence="7 8" id="KW-0573">Peptidoglycan synthesis</keyword>
<evidence type="ECO:0000256" key="8">
    <source>
        <dbReference type="RuleBase" id="RU003664"/>
    </source>
</evidence>
<reference evidence="12" key="1">
    <citation type="submission" date="2017-09" db="EMBL/GenBank/DDBJ databases">
        <title>Depth-based differentiation of microbial function through sediment-hosted aquifers and enrichment of novel symbionts in the deep terrestrial subsurface.</title>
        <authorList>
            <person name="Probst A.J."/>
            <person name="Ladd B."/>
            <person name="Jarett J.K."/>
            <person name="Geller-Mcgrath D.E."/>
            <person name="Sieber C.M.K."/>
            <person name="Emerson J.B."/>
            <person name="Anantharaman K."/>
            <person name="Thomas B.C."/>
            <person name="Malmstrom R."/>
            <person name="Stieglmeier M."/>
            <person name="Klingl A."/>
            <person name="Woyke T."/>
            <person name="Ryan C.M."/>
            <person name="Banfield J.F."/>
        </authorList>
    </citation>
    <scope>NUCLEOTIDE SEQUENCE [LARGE SCALE GENOMIC DNA]</scope>
</reference>
<dbReference type="Pfam" id="PF08245">
    <property type="entry name" value="Mur_ligase_M"/>
    <property type="match status" value="1"/>
</dbReference>
<evidence type="ECO:0000256" key="4">
    <source>
        <dbReference type="ARBA" id="ARBA00022598"/>
    </source>
</evidence>
<protein>
    <recommendedName>
        <fullName evidence="7 8">UDP-N-acetylmuramoylalanine--D-glutamate ligase</fullName>
        <ecNumber evidence="7 8">6.3.2.9</ecNumber>
    </recommendedName>
    <alternativeName>
        <fullName evidence="7">D-glutamic acid-adding enzyme</fullName>
    </alternativeName>
    <alternativeName>
        <fullName evidence="7">UDP-N-acetylmuramoyl-L-alanyl-D-glutamate synthetase</fullName>
    </alternativeName>
</protein>
<dbReference type="InterPro" id="IPR004101">
    <property type="entry name" value="Mur_ligase_C"/>
</dbReference>
<dbReference type="GO" id="GO:0008360">
    <property type="term" value="P:regulation of cell shape"/>
    <property type="evidence" value="ECO:0007669"/>
    <property type="project" value="UniProtKB-KW"/>
</dbReference>
<dbReference type="GO" id="GO:0005737">
    <property type="term" value="C:cytoplasm"/>
    <property type="evidence" value="ECO:0007669"/>
    <property type="project" value="UniProtKB-SubCell"/>
</dbReference>
<dbReference type="Gene3D" id="3.40.1190.10">
    <property type="entry name" value="Mur-like, catalytic domain"/>
    <property type="match status" value="1"/>
</dbReference>
<feature type="domain" description="Mur ligase C-terminal" evidence="9">
    <location>
        <begin position="320"/>
        <end position="438"/>
    </location>
</feature>
<dbReference type="GO" id="GO:0008764">
    <property type="term" value="F:UDP-N-acetylmuramoylalanine-D-glutamate ligase activity"/>
    <property type="evidence" value="ECO:0007669"/>
    <property type="project" value="UniProtKB-UniRule"/>
</dbReference>
<organism evidence="11 12">
    <name type="scientific">Candidatus Staskawiczbacteria bacterium CG10_big_fil_rev_8_21_14_0_10_38_10</name>
    <dbReference type="NCBI Taxonomy" id="1974891"/>
    <lineage>
        <taxon>Bacteria</taxon>
        <taxon>Candidatus Staskawicziibacteriota</taxon>
    </lineage>
</organism>
<proteinExistence type="inferred from homology"/>
<keyword evidence="4 7" id="KW-0436">Ligase</keyword>
<comment type="similarity">
    <text evidence="7">Belongs to the MurCDEF family.</text>
</comment>
<dbReference type="PANTHER" id="PTHR43692:SF1">
    <property type="entry name" value="UDP-N-ACETYLMURAMOYLALANINE--D-GLUTAMATE LIGASE"/>
    <property type="match status" value="1"/>
</dbReference>
<evidence type="ECO:0000256" key="1">
    <source>
        <dbReference type="ARBA" id="ARBA00004496"/>
    </source>
</evidence>
<keyword evidence="5 7" id="KW-0547">Nucleotide-binding</keyword>
<keyword evidence="7 8" id="KW-0131">Cell cycle</keyword>
<comment type="catalytic activity">
    <reaction evidence="7 8">
        <text>UDP-N-acetyl-alpha-D-muramoyl-L-alanine + D-glutamate + ATP = UDP-N-acetyl-alpha-D-muramoyl-L-alanyl-D-glutamate + ADP + phosphate + H(+)</text>
        <dbReference type="Rhea" id="RHEA:16429"/>
        <dbReference type="ChEBI" id="CHEBI:15378"/>
        <dbReference type="ChEBI" id="CHEBI:29986"/>
        <dbReference type="ChEBI" id="CHEBI:30616"/>
        <dbReference type="ChEBI" id="CHEBI:43474"/>
        <dbReference type="ChEBI" id="CHEBI:83898"/>
        <dbReference type="ChEBI" id="CHEBI:83900"/>
        <dbReference type="ChEBI" id="CHEBI:456216"/>
        <dbReference type="EC" id="6.3.2.9"/>
    </reaction>
</comment>
<dbReference type="GO" id="GO:0009252">
    <property type="term" value="P:peptidoglycan biosynthetic process"/>
    <property type="evidence" value="ECO:0007669"/>
    <property type="project" value="UniProtKB-UniRule"/>
</dbReference>
<dbReference type="InterPro" id="IPR013221">
    <property type="entry name" value="Mur_ligase_cen"/>
</dbReference>
<dbReference type="UniPathway" id="UPA00219"/>
<comment type="function">
    <text evidence="7 8">Cell wall formation. Catalyzes the addition of glutamate to the nucleotide precursor UDP-N-acetylmuramoyl-L-alanine (UMA).</text>
</comment>
<evidence type="ECO:0000256" key="3">
    <source>
        <dbReference type="ARBA" id="ARBA00022490"/>
    </source>
</evidence>
<dbReference type="EMBL" id="PFEN01000019">
    <property type="protein sequence ID" value="PJE69588.1"/>
    <property type="molecule type" value="Genomic_DNA"/>
</dbReference>
<evidence type="ECO:0000313" key="11">
    <source>
        <dbReference type="EMBL" id="PJE69588.1"/>
    </source>
</evidence>
<dbReference type="Pfam" id="PF02875">
    <property type="entry name" value="Mur_ligase_C"/>
    <property type="match status" value="1"/>
</dbReference>
<dbReference type="EC" id="6.3.2.9" evidence="7 8"/>